<reference evidence="2 3" key="1">
    <citation type="submission" date="2023-07" db="EMBL/GenBank/DDBJ databases">
        <title>Sorghum-associated microbial communities from plants grown in Nebraska, USA.</title>
        <authorList>
            <person name="Schachtman D."/>
        </authorList>
    </citation>
    <scope>NUCLEOTIDE SEQUENCE [LARGE SCALE GENOMIC DNA]</scope>
    <source>
        <strain evidence="2 3">BE198</strain>
    </source>
</reference>
<organism evidence="2 3">
    <name type="scientific">Lysobacter niastensis</name>
    <dbReference type="NCBI Taxonomy" id="380629"/>
    <lineage>
        <taxon>Bacteria</taxon>
        <taxon>Pseudomonadati</taxon>
        <taxon>Pseudomonadota</taxon>
        <taxon>Gammaproteobacteria</taxon>
        <taxon>Lysobacterales</taxon>
        <taxon>Lysobacteraceae</taxon>
        <taxon>Lysobacter</taxon>
    </lineage>
</organism>
<dbReference type="RefSeq" id="WP_310062269.1">
    <property type="nucleotide sequence ID" value="NZ_JAVDVY010000002.1"/>
</dbReference>
<dbReference type="PANTHER" id="PTHR46637:SF1">
    <property type="entry name" value="BLL5188 PROTEIN"/>
    <property type="match status" value="1"/>
</dbReference>
<keyword evidence="3" id="KW-1185">Reference proteome</keyword>
<dbReference type="Proteomes" id="UP001251524">
    <property type="component" value="Unassembled WGS sequence"/>
</dbReference>
<name>A0ABU1WBU3_9GAMM</name>
<feature type="domain" description="Insertion element IS402-like" evidence="1">
    <location>
        <begin position="25"/>
        <end position="97"/>
    </location>
</feature>
<evidence type="ECO:0000313" key="3">
    <source>
        <dbReference type="Proteomes" id="UP001251524"/>
    </source>
</evidence>
<dbReference type="Pfam" id="PF13340">
    <property type="entry name" value="DUF4096"/>
    <property type="match status" value="1"/>
</dbReference>
<sequence>MPIDQATLALNRVETPESIPVQRIDDRRWEDIIRSLPGQLQVRARNRNKVYRDFVEGVLWVVSEDQCWSELPKRFGRWRALYVRFLRWNNLGIWRDVADVIGRDTLMGRSLLQRVDQHTAVVRRRQLRNVRRWMLEG</sequence>
<proteinExistence type="predicted"/>
<evidence type="ECO:0000259" key="1">
    <source>
        <dbReference type="Pfam" id="PF13340"/>
    </source>
</evidence>
<accession>A0ABU1WBU3</accession>
<dbReference type="InterPro" id="IPR025161">
    <property type="entry name" value="IS402-like_dom"/>
</dbReference>
<dbReference type="PANTHER" id="PTHR46637">
    <property type="entry name" value="TIS1421-TRANSPOSASE PROTEIN A"/>
    <property type="match status" value="1"/>
</dbReference>
<dbReference type="EMBL" id="JAVDVY010000002">
    <property type="protein sequence ID" value="MDR7135004.1"/>
    <property type="molecule type" value="Genomic_DNA"/>
</dbReference>
<gene>
    <name evidence="2" type="ORF">J2X06_002213</name>
</gene>
<dbReference type="InterPro" id="IPR052909">
    <property type="entry name" value="Transposase_6_like"/>
</dbReference>
<comment type="caution">
    <text evidence="2">The sequence shown here is derived from an EMBL/GenBank/DDBJ whole genome shotgun (WGS) entry which is preliminary data.</text>
</comment>
<protein>
    <submittedName>
        <fullName evidence="2">Transposase</fullName>
    </submittedName>
</protein>
<evidence type="ECO:0000313" key="2">
    <source>
        <dbReference type="EMBL" id="MDR7135004.1"/>
    </source>
</evidence>